<dbReference type="Pfam" id="PF13343">
    <property type="entry name" value="SBP_bac_6"/>
    <property type="match status" value="1"/>
</dbReference>
<dbReference type="EMBL" id="JAUSVU010000015">
    <property type="protein sequence ID" value="MDQ0535030.1"/>
    <property type="molecule type" value="Genomic_DNA"/>
</dbReference>
<evidence type="ECO:0000256" key="2">
    <source>
        <dbReference type="SAM" id="SignalP"/>
    </source>
</evidence>
<dbReference type="RefSeq" id="WP_209986583.1">
    <property type="nucleotide sequence ID" value="NZ_JAGINO010000019.1"/>
</dbReference>
<protein>
    <submittedName>
        <fullName evidence="3">Iron(III) transport system substrate-binding protein</fullName>
    </submittedName>
</protein>
<name>A0ABU0MNH6_9PROT</name>
<feature type="signal peptide" evidence="2">
    <location>
        <begin position="1"/>
        <end position="23"/>
    </location>
</feature>
<keyword evidence="4" id="KW-1185">Reference proteome</keyword>
<dbReference type="InterPro" id="IPR006311">
    <property type="entry name" value="TAT_signal"/>
</dbReference>
<dbReference type="PROSITE" id="PS51318">
    <property type="entry name" value="TAT"/>
    <property type="match status" value="1"/>
</dbReference>
<feature type="chain" id="PRO_5045488240" evidence="2">
    <location>
        <begin position="24"/>
        <end position="335"/>
    </location>
</feature>
<comment type="caution">
    <text evidence="3">The sequence shown here is derived from an EMBL/GenBank/DDBJ whole genome shotgun (WGS) entry which is preliminary data.</text>
</comment>
<dbReference type="InterPro" id="IPR026045">
    <property type="entry name" value="Ferric-bd"/>
</dbReference>
<dbReference type="Gene3D" id="3.40.190.10">
    <property type="entry name" value="Periplasmic binding protein-like II"/>
    <property type="match status" value="2"/>
</dbReference>
<evidence type="ECO:0000313" key="3">
    <source>
        <dbReference type="EMBL" id="MDQ0535030.1"/>
    </source>
</evidence>
<sequence>MLDRRSFVLAAGAGLCTAGFASASLGQQGAGKVVLYTSNNTEVVQSALDVVRTRIPDLRVEQVTGGTGMLMKRIEAEATSPAGDVFWSGGFGTLGAYVGHFESYRSPEVAAIPQNLHGPGGLWTGTNVHVMLFMANESRAGGASLPKSWTDLFDPRWNGKVAMTDPNNSSFTYITVYALLQRFGVEGLRKLAANLVITGTTGQTNKGVSDGEYALGITSEAAAYEYVAAEQPGISLIYPAEGAVLSPEGVVLIKGARNPDAARRLYDAFLSKEVQEAVLKTTYRRPSRADIRVSSIVKLPDMADIALLDVDQSAASQDREEVLKVWNTIVADARR</sequence>
<reference evidence="3 4" key="1">
    <citation type="submission" date="2023-07" db="EMBL/GenBank/DDBJ databases">
        <title>Genomic Encyclopedia of Type Strains, Phase IV (KMG-IV): sequencing the most valuable type-strain genomes for metagenomic binning, comparative biology and taxonomic classification.</title>
        <authorList>
            <person name="Goeker M."/>
        </authorList>
    </citation>
    <scope>NUCLEOTIDE SEQUENCE [LARGE SCALE GENOMIC DNA]</scope>
    <source>
        <strain evidence="3 4">DSM 19922</strain>
    </source>
</reference>
<dbReference type="PIRSF" id="PIRSF002825">
    <property type="entry name" value="CfbpA"/>
    <property type="match status" value="1"/>
</dbReference>
<organism evidence="3 4">
    <name type="scientific">Azospirillum picis</name>
    <dbReference type="NCBI Taxonomy" id="488438"/>
    <lineage>
        <taxon>Bacteria</taxon>
        <taxon>Pseudomonadati</taxon>
        <taxon>Pseudomonadota</taxon>
        <taxon>Alphaproteobacteria</taxon>
        <taxon>Rhodospirillales</taxon>
        <taxon>Azospirillaceae</taxon>
        <taxon>Azospirillum</taxon>
    </lineage>
</organism>
<proteinExistence type="predicted"/>
<dbReference type="Proteomes" id="UP001244552">
    <property type="component" value="Unassembled WGS sequence"/>
</dbReference>
<evidence type="ECO:0000256" key="1">
    <source>
        <dbReference type="ARBA" id="ARBA00022729"/>
    </source>
</evidence>
<evidence type="ECO:0000313" key="4">
    <source>
        <dbReference type="Proteomes" id="UP001244552"/>
    </source>
</evidence>
<dbReference type="PANTHER" id="PTHR30006">
    <property type="entry name" value="THIAMINE-BINDING PERIPLASMIC PROTEIN-RELATED"/>
    <property type="match status" value="1"/>
</dbReference>
<dbReference type="SUPFAM" id="SSF53850">
    <property type="entry name" value="Periplasmic binding protein-like II"/>
    <property type="match status" value="1"/>
</dbReference>
<keyword evidence="1 2" id="KW-0732">Signal</keyword>
<gene>
    <name evidence="3" type="ORF">QO018_003908</name>
</gene>
<accession>A0ABU0MNH6</accession>